<dbReference type="Pfam" id="PF06979">
    <property type="entry name" value="TMEM70"/>
    <property type="match status" value="1"/>
</dbReference>
<sequence length="275" mass="31174">MFGAVIVVSRLHIRAAPHFGGLAVAKTFKQCLSQEVSQCKLQQSTLGVRQFVTWRTLGSKKPAKKDNLGWGHYFKRAMSFFRPKLIIPGTEPKPIETNPLKVNTKVQNNVMLYRFEKPYLYKGALIFAGVALVGCVTMVDNVYLILCKNLWNPDKPLLTRFSQESQTDKLIFTNKIFVSGPVIFFTVWYITKRTVKYIVLHKGGKTVTIVTYHPLKGEVTTTLPVNNLSTSSGRTASKSYIPLRVRDTKLKYMVDKNGNFVNEELFDVTVGINRF</sequence>
<keyword evidence="2" id="KW-1185">Reference proteome</keyword>
<dbReference type="OrthoDB" id="5950063at2759"/>
<name>A0A232FF35_9HYME</name>
<evidence type="ECO:0000313" key="2">
    <source>
        <dbReference type="Proteomes" id="UP000215335"/>
    </source>
</evidence>
<dbReference type="InterPro" id="IPR045325">
    <property type="entry name" value="TMEM70/TMEM186/TMEM223"/>
</dbReference>
<dbReference type="EMBL" id="NNAY01000309">
    <property type="protein sequence ID" value="OXU29312.1"/>
    <property type="molecule type" value="Genomic_DNA"/>
</dbReference>
<gene>
    <name evidence="1" type="ORF">TSAR_014722</name>
</gene>
<organism evidence="1 2">
    <name type="scientific">Trichomalopsis sarcophagae</name>
    <dbReference type="NCBI Taxonomy" id="543379"/>
    <lineage>
        <taxon>Eukaryota</taxon>
        <taxon>Metazoa</taxon>
        <taxon>Ecdysozoa</taxon>
        <taxon>Arthropoda</taxon>
        <taxon>Hexapoda</taxon>
        <taxon>Insecta</taxon>
        <taxon>Pterygota</taxon>
        <taxon>Neoptera</taxon>
        <taxon>Endopterygota</taxon>
        <taxon>Hymenoptera</taxon>
        <taxon>Apocrita</taxon>
        <taxon>Proctotrupomorpha</taxon>
        <taxon>Chalcidoidea</taxon>
        <taxon>Pteromalidae</taxon>
        <taxon>Pteromalinae</taxon>
        <taxon>Trichomalopsis</taxon>
    </lineage>
</organism>
<dbReference type="PANTHER" id="PTHR14549:SF2">
    <property type="entry name" value="TRANSMEMBRANE PROTEIN 223"/>
    <property type="match status" value="1"/>
</dbReference>
<dbReference type="GO" id="GO:0005739">
    <property type="term" value="C:mitochondrion"/>
    <property type="evidence" value="ECO:0007669"/>
    <property type="project" value="TreeGrafter"/>
</dbReference>
<dbReference type="AlphaFoldDB" id="A0A232FF35"/>
<dbReference type="Proteomes" id="UP000215335">
    <property type="component" value="Unassembled WGS sequence"/>
</dbReference>
<dbReference type="InterPro" id="IPR026100">
    <property type="entry name" value="Tmem223"/>
</dbReference>
<dbReference type="PANTHER" id="PTHR14549">
    <property type="entry name" value="TRANSMEMBRANE PROTEIN 223"/>
    <property type="match status" value="1"/>
</dbReference>
<evidence type="ECO:0000313" key="1">
    <source>
        <dbReference type="EMBL" id="OXU29312.1"/>
    </source>
</evidence>
<comment type="caution">
    <text evidence="1">The sequence shown here is derived from an EMBL/GenBank/DDBJ whole genome shotgun (WGS) entry which is preliminary data.</text>
</comment>
<proteinExistence type="predicted"/>
<accession>A0A232FF35</accession>
<dbReference type="STRING" id="543379.A0A232FF35"/>
<reference evidence="1 2" key="1">
    <citation type="journal article" date="2017" name="Curr. Biol.">
        <title>The Evolution of Venom by Co-option of Single-Copy Genes.</title>
        <authorList>
            <person name="Martinson E.O."/>
            <person name="Mrinalini"/>
            <person name="Kelkar Y.D."/>
            <person name="Chang C.H."/>
            <person name="Werren J.H."/>
        </authorList>
    </citation>
    <scope>NUCLEOTIDE SEQUENCE [LARGE SCALE GENOMIC DNA]</scope>
    <source>
        <strain evidence="1 2">Alberta</strain>
        <tissue evidence="1">Whole body</tissue>
    </source>
</reference>
<evidence type="ECO:0008006" key="3">
    <source>
        <dbReference type="Google" id="ProtNLM"/>
    </source>
</evidence>
<protein>
    <recommendedName>
        <fullName evidence="3">Transmembrane protein 223</fullName>
    </recommendedName>
</protein>